<dbReference type="OrthoDB" id="10248373at2759"/>
<dbReference type="CDD" id="cd01049">
    <property type="entry name" value="RNRR2"/>
    <property type="match status" value="1"/>
</dbReference>
<dbReference type="PANTHER" id="PTHR23409:SF18">
    <property type="entry name" value="RIBONUCLEOSIDE-DIPHOSPHATE REDUCTASE SUBUNIT M2"/>
    <property type="match status" value="1"/>
</dbReference>
<sequence>MSALQATPSKQVASAIDTLKMSDTPAKKIDFSSVDKENTYKAIVGIPDLDVEEVDEVDKKFHSVAPTIKPEEADEPILQENPNRFVLFPIKYHDVWQMYKKAEASFWTAEEIDLSKDIHDWNKRLNDDERFFISHVLAFFAASDGIVNENLVERFSSEVQIPEARCFYGFQIMMENVHAETYSLLIDTYISEPKQRTYLFNAIDNIPCIRKKADWALRWISDKNSTFANRLVAFAAVEGIFFSGSFASIFWLKKRGLMPGLTFSNELISRDEGMHTDFACLLFSLLNNRPSKEAVAAIITEAVTIEQEFLSDALPCALLGMNAGLMCQYIEFVADRLLLALGNPKHYNATNPFDFMENISLAGKTNFFEKRVGDYQKAGVMASTKKQEQKDSSSPTPEHQGLSGDFNFEEDF</sequence>
<dbReference type="PANTHER" id="PTHR23409">
    <property type="entry name" value="RIBONUCLEOSIDE-DIPHOSPHATE REDUCTASE SMALL CHAIN"/>
    <property type="match status" value="1"/>
</dbReference>
<comment type="similarity">
    <text evidence="1">Belongs to the ribonucleoside diphosphate reductase small chain family.</text>
</comment>
<evidence type="ECO:0000256" key="2">
    <source>
        <dbReference type="SAM" id="MobiDB-lite"/>
    </source>
</evidence>
<dbReference type="OMA" id="SNPFPWM"/>
<dbReference type="InParanoid" id="A0A1Y2LMD2"/>
<keyword evidence="4" id="KW-1185">Reference proteome</keyword>
<dbReference type="Pfam" id="PF00268">
    <property type="entry name" value="Ribonuc_red_sm"/>
    <property type="match status" value="1"/>
</dbReference>
<gene>
    <name evidence="3" type="ORF">B5807_10688</name>
</gene>
<proteinExistence type="inferred from homology"/>
<evidence type="ECO:0000313" key="3">
    <source>
        <dbReference type="EMBL" id="OSS44769.1"/>
    </source>
</evidence>
<dbReference type="AlphaFoldDB" id="A0A1Y2LMD2"/>
<evidence type="ECO:0000313" key="4">
    <source>
        <dbReference type="Proteomes" id="UP000193240"/>
    </source>
</evidence>
<dbReference type="FunCoup" id="A0A1Y2LMD2">
    <property type="interactions" value="1299"/>
</dbReference>
<accession>A0A1Y2LMD2</accession>
<dbReference type="GO" id="GO:0009263">
    <property type="term" value="P:deoxyribonucleotide biosynthetic process"/>
    <property type="evidence" value="ECO:0007669"/>
    <property type="project" value="InterPro"/>
</dbReference>
<dbReference type="PROSITE" id="PS00368">
    <property type="entry name" value="RIBORED_SMALL"/>
    <property type="match status" value="1"/>
</dbReference>
<dbReference type="Gene3D" id="1.10.620.20">
    <property type="entry name" value="Ribonucleotide Reductase, subunit A"/>
    <property type="match status" value="1"/>
</dbReference>
<dbReference type="STRING" id="105696.A0A1Y2LMD2"/>
<dbReference type="InterPro" id="IPR012348">
    <property type="entry name" value="RNR-like"/>
</dbReference>
<name>A0A1Y2LMD2_EPING</name>
<reference evidence="3 4" key="1">
    <citation type="journal article" date="2017" name="Genome Announc.">
        <title>Genome sequence of the saprophytic ascomycete Epicoccum nigrum ICMP 19927 strain isolated from New Zealand.</title>
        <authorList>
            <person name="Fokin M."/>
            <person name="Fleetwood D."/>
            <person name="Weir B.S."/>
            <person name="Villas-Boas S.G."/>
        </authorList>
    </citation>
    <scope>NUCLEOTIDE SEQUENCE [LARGE SCALE GENOMIC DNA]</scope>
    <source>
        <strain evidence="3 4">ICMP 19927</strain>
    </source>
</reference>
<dbReference type="InterPro" id="IPR030475">
    <property type="entry name" value="RNR_small_AS"/>
</dbReference>
<dbReference type="EMBL" id="KZ107856">
    <property type="protein sequence ID" value="OSS44769.1"/>
    <property type="molecule type" value="Genomic_DNA"/>
</dbReference>
<dbReference type="InterPro" id="IPR000358">
    <property type="entry name" value="RNR_small_fam"/>
</dbReference>
<dbReference type="Proteomes" id="UP000193240">
    <property type="component" value="Unassembled WGS sequence"/>
</dbReference>
<dbReference type="InterPro" id="IPR009078">
    <property type="entry name" value="Ferritin-like_SF"/>
</dbReference>
<evidence type="ECO:0000256" key="1">
    <source>
        <dbReference type="ARBA" id="ARBA00009303"/>
    </source>
</evidence>
<dbReference type="InterPro" id="IPR033909">
    <property type="entry name" value="RNR_small"/>
</dbReference>
<protein>
    <submittedName>
        <fullName evidence="3">Uncharacterized protein</fullName>
    </submittedName>
</protein>
<dbReference type="GO" id="GO:0016491">
    <property type="term" value="F:oxidoreductase activity"/>
    <property type="evidence" value="ECO:0007669"/>
    <property type="project" value="InterPro"/>
</dbReference>
<feature type="region of interest" description="Disordered" evidence="2">
    <location>
        <begin position="379"/>
        <end position="412"/>
    </location>
</feature>
<organism evidence="3 4">
    <name type="scientific">Epicoccum nigrum</name>
    <name type="common">Soil fungus</name>
    <name type="synonym">Epicoccum purpurascens</name>
    <dbReference type="NCBI Taxonomy" id="105696"/>
    <lineage>
        <taxon>Eukaryota</taxon>
        <taxon>Fungi</taxon>
        <taxon>Dikarya</taxon>
        <taxon>Ascomycota</taxon>
        <taxon>Pezizomycotina</taxon>
        <taxon>Dothideomycetes</taxon>
        <taxon>Pleosporomycetidae</taxon>
        <taxon>Pleosporales</taxon>
        <taxon>Pleosporineae</taxon>
        <taxon>Didymellaceae</taxon>
        <taxon>Epicoccum</taxon>
    </lineage>
</organism>
<dbReference type="SUPFAM" id="SSF47240">
    <property type="entry name" value="Ferritin-like"/>
    <property type="match status" value="1"/>
</dbReference>